<gene>
    <name evidence="1" type="ORF">PP4_24730</name>
</gene>
<reference evidence="1 2" key="1">
    <citation type="journal article" date="2014" name="Genome Announc.">
        <title>The Complete Genome Sequence of Pseudomonas putida NBRC 14164T Confirms High Intraspecies Variation.</title>
        <authorList>
            <person name="Ohji S."/>
            <person name="Yamazoe A."/>
            <person name="Hosoyama A."/>
            <person name="Tsuchikane K."/>
            <person name="Ezaki T."/>
            <person name="Fujita N."/>
        </authorList>
    </citation>
    <scope>NUCLEOTIDE SEQUENCE [LARGE SCALE GENOMIC DNA]</scope>
    <source>
        <strain evidence="1 2">NBRC 14164</strain>
    </source>
</reference>
<protein>
    <submittedName>
        <fullName evidence="1">Uncharacterized protein</fullName>
    </submittedName>
</protein>
<dbReference type="GeneID" id="45523988"/>
<sequence length="343" mass="37988">MNNAKVSYVAVNDSRLVAGGKLEIGSAVVGLDEFDFGEFGSIQRKVVVGWLGEERARYSSAVRAREISSKEISIVVESDGPVVLDLGCEKLLLDVLDEQRQARTSYKLFVKISLEVPLEAFGEVPDHVKPLVQYSEILHVTISLSGGDVGTHIESSSNRPVYDGYGELGFFLADLDKMHEYIISRLGNGVINLKDAFCQTEIANELFSEGLLVLIWGMTPWHYYLYGSSEPEDAAYIPKLRNPQFQGTYRLHHDIQNPSVVPGEFLLNWPECLSKSFPKIHIGGEGELLKVEISVMGFYIPNVGVGPPLSVITASREENEPIIDPLLMVDIEAVEPRLCFDVS</sequence>
<accession>A0ABM7EEN5</accession>
<evidence type="ECO:0000313" key="2">
    <source>
        <dbReference type="Proteomes" id="UP000016702"/>
    </source>
</evidence>
<dbReference type="Proteomes" id="UP000016702">
    <property type="component" value="Chromosome"/>
</dbReference>
<organism evidence="1 2">
    <name type="scientific">Pseudomonas putida NBRC 14164</name>
    <dbReference type="NCBI Taxonomy" id="1211579"/>
    <lineage>
        <taxon>Bacteria</taxon>
        <taxon>Pseudomonadati</taxon>
        <taxon>Pseudomonadota</taxon>
        <taxon>Gammaproteobacteria</taxon>
        <taxon>Pseudomonadales</taxon>
        <taxon>Pseudomonadaceae</taxon>
        <taxon>Pseudomonas</taxon>
    </lineage>
</organism>
<evidence type="ECO:0000313" key="1">
    <source>
        <dbReference type="EMBL" id="BAN54326.1"/>
    </source>
</evidence>
<proteinExistence type="predicted"/>
<dbReference type="RefSeq" id="WP_016499547.1">
    <property type="nucleotide sequence ID" value="NC_021505.1"/>
</dbReference>
<name>A0ABM7EEN5_PSEPU</name>
<keyword evidence="2" id="KW-1185">Reference proteome</keyword>
<dbReference type="EMBL" id="AP013070">
    <property type="protein sequence ID" value="BAN54326.1"/>
    <property type="molecule type" value="Genomic_DNA"/>
</dbReference>